<evidence type="ECO:0000313" key="4">
    <source>
        <dbReference type="Proteomes" id="UP000614996"/>
    </source>
</evidence>
<keyword evidence="4" id="KW-1185">Reference proteome</keyword>
<proteinExistence type="predicted"/>
<evidence type="ECO:0000256" key="2">
    <source>
        <dbReference type="SAM" id="Phobius"/>
    </source>
</evidence>
<name>A0A8J4AED7_9ACTN</name>
<feature type="region of interest" description="Disordered" evidence="1">
    <location>
        <begin position="109"/>
        <end position="137"/>
    </location>
</feature>
<comment type="caution">
    <text evidence="3">The sequence shown here is derived from an EMBL/GenBank/DDBJ whole genome shotgun (WGS) entry which is preliminary data.</text>
</comment>
<keyword evidence="2" id="KW-0472">Membrane</keyword>
<dbReference type="EMBL" id="BOPO01000084">
    <property type="protein sequence ID" value="GIL29130.1"/>
    <property type="molecule type" value="Genomic_DNA"/>
</dbReference>
<gene>
    <name evidence="3" type="ORF">NUM_43840</name>
</gene>
<keyword evidence="2" id="KW-1133">Transmembrane helix</keyword>
<keyword evidence="2" id="KW-0812">Transmembrane</keyword>
<reference evidence="4" key="1">
    <citation type="journal article" date="2021" name="Int. J. Syst. Evol. Microbiol.">
        <title>Actinocatenispora comari sp. nov., an endophytic actinomycete isolated from aerial parts of Comarum salesowianum.</title>
        <authorList>
            <person name="Oyunbileg N."/>
            <person name="Iizaka Y."/>
            <person name="Hamada M."/>
            <person name="Davaapurev B.O."/>
            <person name="Fukumoto A."/>
            <person name="Tsetseg B."/>
            <person name="Kato F."/>
            <person name="Tamura T."/>
            <person name="Batkhuu J."/>
            <person name="Anzai Y."/>
        </authorList>
    </citation>
    <scope>NUCLEOTIDE SEQUENCE [LARGE SCALE GENOMIC DNA]</scope>
    <source>
        <strain evidence="4">NUM-2625</strain>
    </source>
</reference>
<feature type="transmembrane region" description="Helical" evidence="2">
    <location>
        <begin position="55"/>
        <end position="75"/>
    </location>
</feature>
<evidence type="ECO:0000256" key="1">
    <source>
        <dbReference type="SAM" id="MobiDB-lite"/>
    </source>
</evidence>
<organism evidence="3 4">
    <name type="scientific">Actinocatenispora comari</name>
    <dbReference type="NCBI Taxonomy" id="2807577"/>
    <lineage>
        <taxon>Bacteria</taxon>
        <taxon>Bacillati</taxon>
        <taxon>Actinomycetota</taxon>
        <taxon>Actinomycetes</taxon>
        <taxon>Micromonosporales</taxon>
        <taxon>Micromonosporaceae</taxon>
        <taxon>Actinocatenispora</taxon>
    </lineage>
</organism>
<evidence type="ECO:0000313" key="3">
    <source>
        <dbReference type="EMBL" id="GIL29130.1"/>
    </source>
</evidence>
<feature type="compositionally biased region" description="Basic and acidic residues" evidence="1">
    <location>
        <begin position="125"/>
        <end position="137"/>
    </location>
</feature>
<accession>A0A8J4AED7</accession>
<dbReference type="AlphaFoldDB" id="A0A8J4AED7"/>
<dbReference type="Proteomes" id="UP000614996">
    <property type="component" value="Unassembled WGS sequence"/>
</dbReference>
<sequence>MTRQEDARAAYPPEVAAALESAGYEVVPSTADPDGALQVRLPGRRTLWRRRATKIRALASLVAPMGWLILPPGLVPPGRGDWVLLIHPADIMGSPAEVLVGRDMGAWAASGSRKPYRRWHGPTSRPERGHQHGDPTP</sequence>
<protein>
    <submittedName>
        <fullName evidence="3">Uncharacterized protein</fullName>
    </submittedName>
</protein>